<protein>
    <submittedName>
        <fullName evidence="1">Uncharacterized protein</fullName>
    </submittedName>
</protein>
<accession>A0A1M7IR57</accession>
<gene>
    <name evidence="1" type="ORF">SAMN05444171_7487</name>
</gene>
<name>A0A1M7IR57_9BRAD</name>
<sequence>MRSLKIFDHFDSISARETMHNCDCRRFMNGARAEAYVDLKPS</sequence>
<dbReference type="AlphaFoldDB" id="A0A1M7IR57"/>
<reference evidence="1 2" key="1">
    <citation type="submission" date="2016-10" db="EMBL/GenBank/DDBJ databases">
        <authorList>
            <person name="de Groot N.N."/>
        </authorList>
    </citation>
    <scope>NUCLEOTIDE SEQUENCE [LARGE SCALE GENOMIC DNA]</scope>
    <source>
        <strain evidence="1 2">GAS522</strain>
    </source>
</reference>
<evidence type="ECO:0000313" key="2">
    <source>
        <dbReference type="Proteomes" id="UP000183208"/>
    </source>
</evidence>
<dbReference type="Proteomes" id="UP000183208">
    <property type="component" value="Unassembled WGS sequence"/>
</dbReference>
<proteinExistence type="predicted"/>
<dbReference type="EMBL" id="FNTI01000001">
    <property type="protein sequence ID" value="SEE43928.1"/>
    <property type="molecule type" value="Genomic_DNA"/>
</dbReference>
<organism evidence="1 2">
    <name type="scientific">Bradyrhizobium lablabi</name>
    <dbReference type="NCBI Taxonomy" id="722472"/>
    <lineage>
        <taxon>Bacteria</taxon>
        <taxon>Pseudomonadati</taxon>
        <taxon>Pseudomonadota</taxon>
        <taxon>Alphaproteobacteria</taxon>
        <taxon>Hyphomicrobiales</taxon>
        <taxon>Nitrobacteraceae</taxon>
        <taxon>Bradyrhizobium</taxon>
    </lineage>
</organism>
<evidence type="ECO:0000313" key="1">
    <source>
        <dbReference type="EMBL" id="SEE43928.1"/>
    </source>
</evidence>